<dbReference type="RefSeq" id="WP_107663404.1">
    <property type="nucleotide sequence ID" value="NZ_PZKG01000026.1"/>
</dbReference>
<dbReference type="OrthoDB" id="9815788at2"/>
<name>A0A2T4JWH1_9RHOB</name>
<evidence type="ECO:0000313" key="2">
    <source>
        <dbReference type="Proteomes" id="UP000241010"/>
    </source>
</evidence>
<keyword evidence="2" id="KW-1185">Reference proteome</keyword>
<dbReference type="AlphaFoldDB" id="A0A2T4JWH1"/>
<dbReference type="InterPro" id="IPR038084">
    <property type="entry name" value="PduO/GlcC-like_sf"/>
</dbReference>
<dbReference type="SUPFAM" id="SSF143744">
    <property type="entry name" value="GlcG-like"/>
    <property type="match status" value="1"/>
</dbReference>
<comment type="caution">
    <text evidence="1">The sequence shown here is derived from an EMBL/GenBank/DDBJ whole genome shotgun (WGS) entry which is preliminary data.</text>
</comment>
<evidence type="ECO:0000313" key="1">
    <source>
        <dbReference type="EMBL" id="PTE22258.1"/>
    </source>
</evidence>
<gene>
    <name evidence="1" type="ORF">C5F48_08110</name>
</gene>
<dbReference type="Proteomes" id="UP000241010">
    <property type="component" value="Unassembled WGS sequence"/>
</dbReference>
<sequence>MTLTVETARRMVAAAMAHGRDNGMQPLSVVVLDAGGHPLVFERAEGGSPGRFELARGKAYGCLMLGMSGSVLSRRAEAQPHFVQAMNGAFDGRFVAVQGGALIRDATGAVIGALGVTGDSSENDAAAAVAGIEAVGLVAEA</sequence>
<proteinExistence type="predicted"/>
<dbReference type="Pfam" id="PF03928">
    <property type="entry name" value="HbpS-like"/>
    <property type="match status" value="1"/>
</dbReference>
<protein>
    <submittedName>
        <fullName evidence="1">Glcg protein</fullName>
    </submittedName>
</protein>
<organism evidence="1 2">
    <name type="scientific">Cereibacter changlensis JA139</name>
    <dbReference type="NCBI Taxonomy" id="1188249"/>
    <lineage>
        <taxon>Bacteria</taxon>
        <taxon>Pseudomonadati</taxon>
        <taxon>Pseudomonadota</taxon>
        <taxon>Alphaproteobacteria</taxon>
        <taxon>Rhodobacterales</taxon>
        <taxon>Paracoccaceae</taxon>
        <taxon>Cereibacter</taxon>
    </lineage>
</organism>
<dbReference type="EMBL" id="PZKG01000026">
    <property type="protein sequence ID" value="PTE22258.1"/>
    <property type="molecule type" value="Genomic_DNA"/>
</dbReference>
<dbReference type="InterPro" id="IPR052517">
    <property type="entry name" value="GlcG_carb_metab_protein"/>
</dbReference>
<dbReference type="Gene3D" id="3.30.450.150">
    <property type="entry name" value="Haem-degrading domain"/>
    <property type="match status" value="1"/>
</dbReference>
<dbReference type="InterPro" id="IPR005624">
    <property type="entry name" value="PduO/GlcC-like"/>
</dbReference>
<reference evidence="1 2" key="1">
    <citation type="submission" date="2018-03" db="EMBL/GenBank/DDBJ databases">
        <title>Cereibacter changlensis.</title>
        <authorList>
            <person name="Meyer T.E."/>
            <person name="Miller S."/>
            <person name="Lodha T."/>
            <person name="Gandham S."/>
            <person name="Chintalapati S."/>
            <person name="Chintalapati V.R."/>
        </authorList>
    </citation>
    <scope>NUCLEOTIDE SEQUENCE [LARGE SCALE GENOMIC DNA]</scope>
    <source>
        <strain evidence="1 2">JA139</strain>
    </source>
</reference>
<dbReference type="PANTHER" id="PTHR34309:SF10">
    <property type="entry name" value="SLR1406 PROTEIN"/>
    <property type="match status" value="1"/>
</dbReference>
<accession>A0A2T4JWH1</accession>
<dbReference type="PANTHER" id="PTHR34309">
    <property type="entry name" value="SLR1406 PROTEIN"/>
    <property type="match status" value="1"/>
</dbReference>